<organism evidence="1">
    <name type="scientific">Amphimedon queenslandica</name>
    <name type="common">Sponge</name>
    <dbReference type="NCBI Taxonomy" id="400682"/>
    <lineage>
        <taxon>Eukaryota</taxon>
        <taxon>Metazoa</taxon>
        <taxon>Porifera</taxon>
        <taxon>Demospongiae</taxon>
        <taxon>Heteroscleromorpha</taxon>
        <taxon>Haplosclerida</taxon>
        <taxon>Niphatidae</taxon>
        <taxon>Amphimedon</taxon>
    </lineage>
</organism>
<name>A0A1X7UD17_AMPQE</name>
<protein>
    <submittedName>
        <fullName evidence="1">Uncharacterized protein</fullName>
    </submittedName>
</protein>
<proteinExistence type="predicted"/>
<evidence type="ECO:0000313" key="1">
    <source>
        <dbReference type="EnsemblMetazoa" id="Aqu2.1.25545_001"/>
    </source>
</evidence>
<dbReference type="InParanoid" id="A0A1X7UD17"/>
<reference evidence="1" key="1">
    <citation type="submission" date="2017-05" db="UniProtKB">
        <authorList>
            <consortium name="EnsemblMetazoa"/>
        </authorList>
    </citation>
    <scope>IDENTIFICATION</scope>
</reference>
<dbReference type="AlphaFoldDB" id="A0A1X7UD17"/>
<dbReference type="EnsemblMetazoa" id="Aqu2.1.25545_001">
    <property type="protein sequence ID" value="Aqu2.1.25545_001"/>
    <property type="gene ID" value="Aqu2.1.25545"/>
</dbReference>
<sequence length="99" mass="10550">MPAEDTPETGVNAVLDLVVVIVGVAADDPVLDTLGDSSARNIFITNNPKKEMAAGVRVGPEKVTVPDWLPQVACVTVVDAVEVEVLPGPEVIVYQDQWR</sequence>
<accession>A0A1X7UD17</accession>